<evidence type="ECO:0000313" key="2">
    <source>
        <dbReference type="EMBL" id="GGW76721.1"/>
    </source>
</evidence>
<gene>
    <name evidence="2" type="ORF">GCM10011450_03170</name>
</gene>
<proteinExistence type="predicted"/>
<dbReference type="AlphaFoldDB" id="A0A918JEH5"/>
<keyword evidence="3" id="KW-1185">Reference proteome</keyword>
<evidence type="ECO:0000256" key="1">
    <source>
        <dbReference type="SAM" id="MobiDB-lite"/>
    </source>
</evidence>
<sequence>MERAVRIGHEPEKWQQAQDPKKTRQDMLLPQTTCMPCNNIQTCLAGFQAKTTNEDSSVKMTNQARFTTIEPFVPPKPNELDSAYSIFISRAWLAQ</sequence>
<feature type="region of interest" description="Disordered" evidence="1">
    <location>
        <begin position="1"/>
        <end position="23"/>
    </location>
</feature>
<accession>A0A918JEH5</accession>
<comment type="caution">
    <text evidence="2">The sequence shown here is derived from an EMBL/GenBank/DDBJ whole genome shotgun (WGS) entry which is preliminary data.</text>
</comment>
<protein>
    <submittedName>
        <fullName evidence="2">Uncharacterized protein</fullName>
    </submittedName>
</protein>
<dbReference type="EMBL" id="BMYS01000001">
    <property type="protein sequence ID" value="GGW76721.1"/>
    <property type="molecule type" value="Genomic_DNA"/>
</dbReference>
<reference evidence="2" key="1">
    <citation type="journal article" date="2014" name="Int. J. Syst. Evol. Microbiol.">
        <title>Complete genome sequence of Corynebacterium casei LMG S-19264T (=DSM 44701T), isolated from a smear-ripened cheese.</title>
        <authorList>
            <consortium name="US DOE Joint Genome Institute (JGI-PGF)"/>
            <person name="Walter F."/>
            <person name="Albersmeier A."/>
            <person name="Kalinowski J."/>
            <person name="Ruckert C."/>
        </authorList>
    </citation>
    <scope>NUCLEOTIDE SEQUENCE</scope>
    <source>
        <strain evidence="2">KCTC 23732</strain>
    </source>
</reference>
<reference evidence="2" key="2">
    <citation type="submission" date="2020-09" db="EMBL/GenBank/DDBJ databases">
        <authorList>
            <person name="Sun Q."/>
            <person name="Kim S."/>
        </authorList>
    </citation>
    <scope>NUCLEOTIDE SEQUENCE</scope>
    <source>
        <strain evidence="2">KCTC 23732</strain>
    </source>
</reference>
<dbReference type="Proteomes" id="UP000608345">
    <property type="component" value="Unassembled WGS sequence"/>
</dbReference>
<organism evidence="2 3">
    <name type="scientific">Advenella faeciporci</name>
    <dbReference type="NCBI Taxonomy" id="797535"/>
    <lineage>
        <taxon>Bacteria</taxon>
        <taxon>Pseudomonadati</taxon>
        <taxon>Pseudomonadota</taxon>
        <taxon>Betaproteobacteria</taxon>
        <taxon>Burkholderiales</taxon>
        <taxon>Alcaligenaceae</taxon>
    </lineage>
</organism>
<name>A0A918JEH5_9BURK</name>
<evidence type="ECO:0000313" key="3">
    <source>
        <dbReference type="Proteomes" id="UP000608345"/>
    </source>
</evidence>